<sequence>MLPLRYKKGAAAWVMMKKKSRQFTGTSINIMSFANNQELITPPCLKPARVKVFAYRQDRPLTMKGRFTTSIRRSYTMALRLSRLKYTSQSRAKAFFLDVALLKLLELRHLHWRLH</sequence>
<accession>A0AAV7WUJ0</accession>
<comment type="caution">
    <text evidence="1">The sequence shown here is derived from an EMBL/GenBank/DDBJ whole genome shotgun (WGS) entry which is preliminary data.</text>
</comment>
<protein>
    <submittedName>
        <fullName evidence="1">Uncharacterized protein</fullName>
    </submittedName>
</protein>
<dbReference type="AlphaFoldDB" id="A0AAV7WUJ0"/>
<proteinExistence type="predicted"/>
<keyword evidence="2" id="KW-1185">Reference proteome</keyword>
<dbReference type="EMBL" id="JANPWB010000001">
    <property type="protein sequence ID" value="KAJ1216561.1"/>
    <property type="molecule type" value="Genomic_DNA"/>
</dbReference>
<gene>
    <name evidence="1" type="ORF">NDU88_004162</name>
</gene>
<evidence type="ECO:0000313" key="2">
    <source>
        <dbReference type="Proteomes" id="UP001066276"/>
    </source>
</evidence>
<organism evidence="1 2">
    <name type="scientific">Pleurodeles waltl</name>
    <name type="common">Iberian ribbed newt</name>
    <dbReference type="NCBI Taxonomy" id="8319"/>
    <lineage>
        <taxon>Eukaryota</taxon>
        <taxon>Metazoa</taxon>
        <taxon>Chordata</taxon>
        <taxon>Craniata</taxon>
        <taxon>Vertebrata</taxon>
        <taxon>Euteleostomi</taxon>
        <taxon>Amphibia</taxon>
        <taxon>Batrachia</taxon>
        <taxon>Caudata</taxon>
        <taxon>Salamandroidea</taxon>
        <taxon>Salamandridae</taxon>
        <taxon>Pleurodelinae</taxon>
        <taxon>Pleurodeles</taxon>
    </lineage>
</organism>
<reference evidence="1" key="1">
    <citation type="journal article" date="2022" name="bioRxiv">
        <title>Sequencing and chromosome-scale assembly of the giantPleurodeles waltlgenome.</title>
        <authorList>
            <person name="Brown T."/>
            <person name="Elewa A."/>
            <person name="Iarovenko S."/>
            <person name="Subramanian E."/>
            <person name="Araus A.J."/>
            <person name="Petzold A."/>
            <person name="Susuki M."/>
            <person name="Suzuki K.-i.T."/>
            <person name="Hayashi T."/>
            <person name="Toyoda A."/>
            <person name="Oliveira C."/>
            <person name="Osipova E."/>
            <person name="Leigh N.D."/>
            <person name="Simon A."/>
            <person name="Yun M.H."/>
        </authorList>
    </citation>
    <scope>NUCLEOTIDE SEQUENCE</scope>
    <source>
        <strain evidence="1">20211129_DDA</strain>
        <tissue evidence="1">Liver</tissue>
    </source>
</reference>
<evidence type="ECO:0000313" key="1">
    <source>
        <dbReference type="EMBL" id="KAJ1216561.1"/>
    </source>
</evidence>
<name>A0AAV7WUJ0_PLEWA</name>
<dbReference type="Proteomes" id="UP001066276">
    <property type="component" value="Chromosome 1_1"/>
</dbReference>